<protein>
    <submittedName>
        <fullName evidence="1">MoxR family ATPase</fullName>
    </submittedName>
</protein>
<evidence type="ECO:0000313" key="1">
    <source>
        <dbReference type="EMBL" id="QWS35018.1"/>
    </source>
</evidence>
<gene>
    <name evidence="1" type="ORF">KM842_01130</name>
</gene>
<keyword evidence="2" id="KW-1185">Reference proteome</keyword>
<name>A0ACD1E8C1_9MICO</name>
<proteinExistence type="predicted"/>
<accession>A0ACD1E8C1</accession>
<dbReference type="Proteomes" id="UP000681794">
    <property type="component" value="Chromosome"/>
</dbReference>
<reference evidence="1" key="1">
    <citation type="submission" date="2021-06" db="EMBL/GenBank/DDBJ databases">
        <authorList>
            <person name="Ellington A.J."/>
            <person name="Bryan N.C."/>
            <person name="Christner B.C."/>
            <person name="Reisch C.R."/>
        </authorList>
    </citation>
    <scope>NUCLEOTIDE SEQUENCE</scope>
    <source>
        <strain evidence="1">L6-1</strain>
    </source>
</reference>
<organism evidence="1 2">
    <name type="scientific">Curtobacterium aetherium</name>
    <dbReference type="NCBI Taxonomy" id="2841594"/>
    <lineage>
        <taxon>Bacteria</taxon>
        <taxon>Bacillati</taxon>
        <taxon>Actinomycetota</taxon>
        <taxon>Actinomycetes</taxon>
        <taxon>Micrococcales</taxon>
        <taxon>Microbacteriaceae</taxon>
        <taxon>Curtobacterium</taxon>
    </lineage>
</organism>
<sequence length="342" mass="36188">MTAHRPSGEETCVPELTHQAFPIDRIQDAGADIVASVATVVDGKDDAIRTALTVMLAEGHLLVEDVPGVGKTVLAKALGASVGGSVNRIQFTSDMLPSDVTGVNIYDQSSGTFRFSPGPVFANVVIGDEINRTSPKTQSALLEAMAESQVTVDGVTRPLESPFMIVATQNPVDMEGTYPLPEAQRDRFMARIAMGYPSPQAERRMLAARGAHDPLADLRPVVDVDTLRAMIAAVRTVHVAADVEAYIVEVVRVTRTHPDLLLGASPRATLHLAQASRAYAALAGRPFVTPDDVAALAPIVLAHRLVPVARGLGGSAEDTAREIVVRIVADTAVPFTATPVRS</sequence>
<evidence type="ECO:0000313" key="2">
    <source>
        <dbReference type="Proteomes" id="UP000681794"/>
    </source>
</evidence>
<dbReference type="EMBL" id="CP076544">
    <property type="protein sequence ID" value="QWS35018.1"/>
    <property type="molecule type" value="Genomic_DNA"/>
</dbReference>